<dbReference type="GO" id="GO:0043066">
    <property type="term" value="P:negative regulation of apoptotic process"/>
    <property type="evidence" value="ECO:0007669"/>
    <property type="project" value="TreeGrafter"/>
</dbReference>
<feature type="compositionally biased region" description="Low complexity" evidence="9">
    <location>
        <begin position="669"/>
        <end position="680"/>
    </location>
</feature>
<dbReference type="EMBL" id="JAAWVO010064243">
    <property type="protein sequence ID" value="MBN3323263.1"/>
    <property type="molecule type" value="Genomic_DNA"/>
</dbReference>
<dbReference type="PROSITE" id="PS50089">
    <property type="entry name" value="ZF_RING_2"/>
    <property type="match status" value="1"/>
</dbReference>
<dbReference type="Gene3D" id="3.30.40.10">
    <property type="entry name" value="Zinc/RING finger domain, C3HC4 (zinc finger)"/>
    <property type="match status" value="1"/>
</dbReference>
<evidence type="ECO:0000259" key="11">
    <source>
        <dbReference type="PROSITE" id="PS50089"/>
    </source>
</evidence>
<reference evidence="12" key="1">
    <citation type="journal article" date="2021" name="Cell">
        <title>Tracing the genetic footprints of vertebrate landing in non-teleost ray-finned fishes.</title>
        <authorList>
            <person name="Bi X."/>
            <person name="Wang K."/>
            <person name="Yang L."/>
            <person name="Pan H."/>
            <person name="Jiang H."/>
            <person name="Wei Q."/>
            <person name="Fang M."/>
            <person name="Yu H."/>
            <person name="Zhu C."/>
            <person name="Cai Y."/>
            <person name="He Y."/>
            <person name="Gan X."/>
            <person name="Zeng H."/>
            <person name="Yu D."/>
            <person name="Zhu Y."/>
            <person name="Jiang H."/>
            <person name="Qiu Q."/>
            <person name="Yang H."/>
            <person name="Zhang Y.E."/>
            <person name="Wang W."/>
            <person name="Zhu M."/>
            <person name="He S."/>
            <person name="Zhang G."/>
        </authorList>
    </citation>
    <scope>NUCLEOTIDE SEQUENCE</scope>
    <source>
        <strain evidence="12">Allg_001</strain>
    </source>
</reference>
<dbReference type="GO" id="GO:0008270">
    <property type="term" value="F:zinc ion binding"/>
    <property type="evidence" value="ECO:0007669"/>
    <property type="project" value="UniProtKB-KW"/>
</dbReference>
<dbReference type="PANTHER" id="PTHR14167">
    <property type="entry name" value="SH3 DOMAIN-CONTAINING"/>
    <property type="match status" value="1"/>
</dbReference>
<evidence type="ECO:0000256" key="3">
    <source>
        <dbReference type="ARBA" id="ARBA00022723"/>
    </source>
</evidence>
<feature type="non-terminal residue" evidence="12">
    <location>
        <position position="766"/>
    </location>
</feature>
<dbReference type="SMART" id="SM00184">
    <property type="entry name" value="RING"/>
    <property type="match status" value="1"/>
</dbReference>
<dbReference type="InterPro" id="IPR017907">
    <property type="entry name" value="Znf_RING_CS"/>
</dbReference>
<keyword evidence="5" id="KW-0862">Zinc</keyword>
<keyword evidence="4 7" id="KW-0863">Zinc-finger</keyword>
<evidence type="ECO:0000256" key="9">
    <source>
        <dbReference type="SAM" id="MobiDB-lite"/>
    </source>
</evidence>
<evidence type="ECO:0000256" key="2">
    <source>
        <dbReference type="ARBA" id="ARBA00022443"/>
    </source>
</evidence>
<feature type="compositionally biased region" description="Polar residues" evidence="9">
    <location>
        <begin position="501"/>
        <end position="516"/>
    </location>
</feature>
<feature type="region of interest" description="Disordered" evidence="9">
    <location>
        <begin position="278"/>
        <end position="298"/>
    </location>
</feature>
<dbReference type="GO" id="GO:0016567">
    <property type="term" value="P:protein ubiquitination"/>
    <property type="evidence" value="ECO:0007669"/>
    <property type="project" value="TreeGrafter"/>
</dbReference>
<evidence type="ECO:0000256" key="6">
    <source>
        <dbReference type="ARBA" id="ARBA00022843"/>
    </source>
</evidence>
<dbReference type="Proteomes" id="UP000736164">
    <property type="component" value="Unassembled WGS sequence"/>
</dbReference>
<dbReference type="GO" id="GO:0061630">
    <property type="term" value="F:ubiquitin protein ligase activity"/>
    <property type="evidence" value="ECO:0007669"/>
    <property type="project" value="TreeGrafter"/>
</dbReference>
<dbReference type="PROSITE" id="PS00518">
    <property type="entry name" value="ZF_RING_1"/>
    <property type="match status" value="1"/>
</dbReference>
<evidence type="ECO:0000256" key="8">
    <source>
        <dbReference type="PROSITE-ProRule" id="PRU00192"/>
    </source>
</evidence>
<evidence type="ECO:0000256" key="5">
    <source>
        <dbReference type="ARBA" id="ARBA00022833"/>
    </source>
</evidence>
<keyword evidence="12" id="KW-0436">Ligase</keyword>
<feature type="domain" description="SH3" evidence="10">
    <location>
        <begin position="127"/>
        <end position="186"/>
    </location>
</feature>
<gene>
    <name evidence="12" type="primary">Sh3rf2</name>
    <name evidence="12" type="ORF">GTO95_0003118</name>
</gene>
<dbReference type="InterPro" id="IPR036028">
    <property type="entry name" value="SH3-like_dom_sf"/>
</dbReference>
<organism evidence="12 13">
    <name type="scientific">Atractosteus spatula</name>
    <name type="common">Alligator gar</name>
    <name type="synonym">Lepisosteus spatula</name>
    <dbReference type="NCBI Taxonomy" id="7917"/>
    <lineage>
        <taxon>Eukaryota</taxon>
        <taxon>Metazoa</taxon>
        <taxon>Chordata</taxon>
        <taxon>Craniata</taxon>
        <taxon>Vertebrata</taxon>
        <taxon>Euteleostomi</taxon>
        <taxon>Actinopterygii</taxon>
        <taxon>Neopterygii</taxon>
        <taxon>Holostei</taxon>
        <taxon>Semionotiformes</taxon>
        <taxon>Lepisosteidae</taxon>
        <taxon>Atractosteus</taxon>
    </lineage>
</organism>
<keyword evidence="13" id="KW-1185">Reference proteome</keyword>
<name>A0A8J7P3T8_ATRSP</name>
<feature type="non-terminal residue" evidence="12">
    <location>
        <position position="1"/>
    </location>
</feature>
<dbReference type="InterPro" id="IPR013083">
    <property type="entry name" value="Znf_RING/FYVE/PHD"/>
</dbReference>
<dbReference type="InterPro" id="IPR001452">
    <property type="entry name" value="SH3_domain"/>
</dbReference>
<keyword evidence="2 8" id="KW-0728">SH3 domain</keyword>
<feature type="region of interest" description="Disordered" evidence="9">
    <location>
        <begin position="500"/>
        <end position="526"/>
    </location>
</feature>
<accession>A0A8J7P3T8</accession>
<evidence type="ECO:0000259" key="10">
    <source>
        <dbReference type="PROSITE" id="PS50002"/>
    </source>
</evidence>
<comment type="similarity">
    <text evidence="1">Belongs to the SH3RF family.</text>
</comment>
<proteinExistence type="inferred from homology"/>
<evidence type="ECO:0000313" key="13">
    <source>
        <dbReference type="Proteomes" id="UP000736164"/>
    </source>
</evidence>
<dbReference type="Pfam" id="PF14604">
    <property type="entry name" value="SH3_9"/>
    <property type="match status" value="1"/>
</dbReference>
<dbReference type="Pfam" id="PF00097">
    <property type="entry name" value="zf-C3HC4"/>
    <property type="match status" value="1"/>
</dbReference>
<dbReference type="SUPFAM" id="SSF50044">
    <property type="entry name" value="SH3-domain"/>
    <property type="match status" value="3"/>
</dbReference>
<keyword evidence="3" id="KW-0479">Metal-binding</keyword>
<evidence type="ECO:0000313" key="12">
    <source>
        <dbReference type="EMBL" id="MBN3323263.1"/>
    </source>
</evidence>
<evidence type="ECO:0000256" key="4">
    <source>
        <dbReference type="ARBA" id="ARBA00022771"/>
    </source>
</evidence>
<protein>
    <submittedName>
        <fullName evidence="12">SH3R2 ligase</fullName>
    </submittedName>
</protein>
<feature type="compositionally biased region" description="Basic and acidic residues" evidence="9">
    <location>
        <begin position="223"/>
        <end position="242"/>
    </location>
</feature>
<dbReference type="GO" id="GO:0032436">
    <property type="term" value="P:positive regulation of proteasomal ubiquitin-dependent protein catabolic process"/>
    <property type="evidence" value="ECO:0007669"/>
    <property type="project" value="TreeGrafter"/>
</dbReference>
<dbReference type="SUPFAM" id="SSF57850">
    <property type="entry name" value="RING/U-box"/>
    <property type="match status" value="1"/>
</dbReference>
<feature type="domain" description="SH3" evidence="10">
    <location>
        <begin position="693"/>
        <end position="754"/>
    </location>
</feature>
<dbReference type="GO" id="GO:0016874">
    <property type="term" value="F:ligase activity"/>
    <property type="evidence" value="ECO:0007669"/>
    <property type="project" value="UniProtKB-KW"/>
</dbReference>
<feature type="compositionally biased region" description="Low complexity" evidence="9">
    <location>
        <begin position="622"/>
        <end position="633"/>
    </location>
</feature>
<comment type="caution">
    <text evidence="12">The sequence shown here is derived from an EMBL/GenBank/DDBJ whole genome shotgun (WGS) entry which is preliminary data.</text>
</comment>
<dbReference type="InterPro" id="IPR050384">
    <property type="entry name" value="Endophilin_SH3RF"/>
</dbReference>
<dbReference type="SMART" id="SM00326">
    <property type="entry name" value="SH3"/>
    <property type="match status" value="3"/>
</dbReference>
<dbReference type="Pfam" id="PF07653">
    <property type="entry name" value="SH3_2"/>
    <property type="match status" value="1"/>
</dbReference>
<dbReference type="InterPro" id="IPR001841">
    <property type="entry name" value="Znf_RING"/>
</dbReference>
<dbReference type="PROSITE" id="PS50002">
    <property type="entry name" value="SH3"/>
    <property type="match status" value="3"/>
</dbReference>
<dbReference type="GO" id="GO:0046330">
    <property type="term" value="P:positive regulation of JNK cascade"/>
    <property type="evidence" value="ECO:0007669"/>
    <property type="project" value="TreeGrafter"/>
</dbReference>
<evidence type="ECO:0000256" key="7">
    <source>
        <dbReference type="PROSITE-ProRule" id="PRU00175"/>
    </source>
</evidence>
<keyword evidence="6" id="KW-0832">Ubl conjugation</keyword>
<feature type="region of interest" description="Disordered" evidence="9">
    <location>
        <begin position="218"/>
        <end position="260"/>
    </location>
</feature>
<dbReference type="Gene3D" id="2.30.30.40">
    <property type="entry name" value="SH3 Domains"/>
    <property type="match status" value="3"/>
</dbReference>
<dbReference type="InterPro" id="IPR018957">
    <property type="entry name" value="Znf_C3HC4_RING-type"/>
</dbReference>
<feature type="region of interest" description="Disordered" evidence="9">
    <location>
        <begin position="614"/>
        <end position="692"/>
    </location>
</feature>
<dbReference type="FunFam" id="3.30.40.10:FF:000077">
    <property type="entry name" value="E3 ubiquitin-protein ligase SH3RF1 isoform X1"/>
    <property type="match status" value="1"/>
</dbReference>
<evidence type="ECO:0000256" key="1">
    <source>
        <dbReference type="ARBA" id="ARBA00008649"/>
    </source>
</evidence>
<feature type="domain" description="RING-type" evidence="11">
    <location>
        <begin position="12"/>
        <end position="53"/>
    </location>
</feature>
<dbReference type="AlphaFoldDB" id="A0A8J7P3T8"/>
<feature type="domain" description="SH3" evidence="10">
    <location>
        <begin position="356"/>
        <end position="417"/>
    </location>
</feature>
<dbReference type="PANTHER" id="PTHR14167:SF84">
    <property type="entry name" value="E3 UBIQUITIN-PROTEIN LIGASE SH3RF2 ISOFORM X1"/>
    <property type="match status" value="1"/>
</dbReference>
<sequence length="766" mass="83117">MGDLALLDLLECPLCFERLDISAKVLPCQHTFCKPCLQRMVYSKAEMRCPECRTPVSCGIEELPANLLLVRLLDGIWEGCQNGMRRSTSQRHIVPMAHSQSIRKGRDSRSSQIPQRRLTMSRRSPLDGVPCARALYNYRGNIPGGLNIKLGDLVILRQKLDENWYHGEANGTSGLFPASAVQVINQLPQVLCPSRPLYDAEVGGKDRDENKITLLSPKTGSVKHTETAKANDSPETRSRFGDGKTSAVVGHTFSSTEPRSPRELLMTNALNQLNRLSQNPSVERQPHEISSPTFGSSSNPALVTQLSRYLPEDSQVPSSPVEGTIVADSAPAFTMAFINPQSHATSAENNHSRQQISISVCAVLSSYNPRRPEELELHKGEMVGVYGKFKEGWLRGLSLRTGKVGILPGNYVTPVLRTSARFLDLKSVPAQAGKRSLTTKPPVAAIALDRITPNGTTRPDFQAHSVAMPTPVLSAGAARAAAQQEGTMGRGTVRRAFTAPQRGSSVKSNSSFQKPSTLVARPQQPHPSGITVQTHNIASAPVTALMRHNQPASTARMLYRVSETTSPTAGSSVLLDAIESAAKELPSKPATAAPHSILIKPDSYKYNTEKPTKTVRFQTQDSPPSTRSSSQPPAGQTNLPTRPGVSAQDQRGNPVPAGYHSKIPLYRKSSSADISSPDAPLQGKKPATSVSQPNANRYRVVLPYAAQCDAELNLKDGESVLVQKTRQDGRFLVTQEKSGQTGLFQCNILDFLEKQLTNGQQGTCQN</sequence>